<sequence length="158" mass="17454">MFNKNQTHRPQQGSVLIVALFVILVLALLAANLTRMNWSNQDTLTREVLGTQAWFLAHSSNEWAMTQLYPLTASTSTVAELCEGIDGSTATEDMVSNNDLACTAPIISCRAIPQDLDASYIPEELQFIKVTSRARCSDGSKFEVERVQEVWLKGDSDA</sequence>
<protein>
    <recommendedName>
        <fullName evidence="3">MSHA biogenesis protein MshP</fullName>
    </recommendedName>
</protein>
<proteinExistence type="predicted"/>
<evidence type="ECO:0000313" key="2">
    <source>
        <dbReference type="Proteomes" id="UP000809621"/>
    </source>
</evidence>
<gene>
    <name evidence="1" type="ORF">JQC93_16640</name>
</gene>
<name>A0ABS2HPP9_9VIBR</name>
<evidence type="ECO:0000313" key="1">
    <source>
        <dbReference type="EMBL" id="MBM7038024.1"/>
    </source>
</evidence>
<keyword evidence="2" id="KW-1185">Reference proteome</keyword>
<accession>A0ABS2HPP9</accession>
<evidence type="ECO:0008006" key="3">
    <source>
        <dbReference type="Google" id="ProtNLM"/>
    </source>
</evidence>
<reference evidence="1 2" key="1">
    <citation type="submission" date="2021-02" db="EMBL/GenBank/DDBJ databases">
        <authorList>
            <person name="Park J.-S."/>
        </authorList>
    </citation>
    <scope>NUCLEOTIDE SEQUENCE [LARGE SCALE GENOMIC DNA]</scope>
    <source>
        <strain evidence="1 2">188UL20-2</strain>
    </source>
</reference>
<dbReference type="EMBL" id="JAFEUM010000007">
    <property type="protein sequence ID" value="MBM7038024.1"/>
    <property type="molecule type" value="Genomic_DNA"/>
</dbReference>
<dbReference type="RefSeq" id="WP_205159506.1">
    <property type="nucleotide sequence ID" value="NZ_JAFEUM010000007.1"/>
</dbReference>
<comment type="caution">
    <text evidence="1">The sequence shown here is derived from an EMBL/GenBank/DDBJ whole genome shotgun (WGS) entry which is preliminary data.</text>
</comment>
<dbReference type="Proteomes" id="UP000809621">
    <property type="component" value="Unassembled WGS sequence"/>
</dbReference>
<organism evidence="1 2">
    <name type="scientific">Vibrio ulleungensis</name>
    <dbReference type="NCBI Taxonomy" id="2807619"/>
    <lineage>
        <taxon>Bacteria</taxon>
        <taxon>Pseudomonadati</taxon>
        <taxon>Pseudomonadota</taxon>
        <taxon>Gammaproteobacteria</taxon>
        <taxon>Vibrionales</taxon>
        <taxon>Vibrionaceae</taxon>
        <taxon>Vibrio</taxon>
    </lineage>
</organism>